<dbReference type="GO" id="GO:0071949">
    <property type="term" value="F:FAD binding"/>
    <property type="evidence" value="ECO:0007669"/>
    <property type="project" value="InterPro"/>
</dbReference>
<dbReference type="GO" id="GO:0003885">
    <property type="term" value="F:D-arabinono-1,4-lactone oxidase activity"/>
    <property type="evidence" value="ECO:0007669"/>
    <property type="project" value="InterPro"/>
</dbReference>
<evidence type="ECO:0000313" key="3">
    <source>
        <dbReference type="EMBL" id="PUA82252.1"/>
    </source>
</evidence>
<evidence type="ECO:0000313" key="4">
    <source>
        <dbReference type="Proteomes" id="UP000244867"/>
    </source>
</evidence>
<dbReference type="InterPro" id="IPR010031">
    <property type="entry name" value="FAD_lactone_oxidase-like"/>
</dbReference>
<dbReference type="PANTHER" id="PTHR43762">
    <property type="entry name" value="L-GULONOLACTONE OXIDASE"/>
    <property type="match status" value="1"/>
</dbReference>
<dbReference type="Gene3D" id="3.30.70.2520">
    <property type="match status" value="1"/>
</dbReference>
<dbReference type="InterPro" id="IPR016169">
    <property type="entry name" value="FAD-bd_PCMH_sub2"/>
</dbReference>
<protein>
    <submittedName>
        <fullName evidence="3">FAD-binding protein</fullName>
    </submittedName>
</protein>
<dbReference type="EMBL" id="PYXZ01000001">
    <property type="protein sequence ID" value="PUA82252.1"/>
    <property type="molecule type" value="Genomic_DNA"/>
</dbReference>
<keyword evidence="1" id="KW-0560">Oxidoreductase</keyword>
<dbReference type="InterPro" id="IPR016167">
    <property type="entry name" value="FAD-bd_PCMH_sub1"/>
</dbReference>
<feature type="domain" description="FAD-binding PCMH-type" evidence="2">
    <location>
        <begin position="16"/>
        <end position="190"/>
    </location>
</feature>
<proteinExistence type="predicted"/>
<dbReference type="InterPro" id="IPR006094">
    <property type="entry name" value="Oxid_FAD_bind_N"/>
</dbReference>
<dbReference type="InterPro" id="IPR016166">
    <property type="entry name" value="FAD-bd_PCMH"/>
</dbReference>
<evidence type="ECO:0000256" key="1">
    <source>
        <dbReference type="ARBA" id="ARBA00023002"/>
    </source>
</evidence>
<dbReference type="Gene3D" id="3.30.465.10">
    <property type="match status" value="1"/>
</dbReference>
<dbReference type="AlphaFoldDB" id="A0A2R7Z0V4"/>
<dbReference type="Gene3D" id="3.30.70.2530">
    <property type="match status" value="1"/>
</dbReference>
<dbReference type="Pfam" id="PF04030">
    <property type="entry name" value="ALO"/>
    <property type="match status" value="1"/>
</dbReference>
<accession>A0A2R7Z0V4</accession>
<dbReference type="GO" id="GO:0016020">
    <property type="term" value="C:membrane"/>
    <property type="evidence" value="ECO:0007669"/>
    <property type="project" value="InterPro"/>
</dbReference>
<gene>
    <name evidence="3" type="ORF">C7S10_00350</name>
</gene>
<evidence type="ECO:0000259" key="2">
    <source>
        <dbReference type="PROSITE" id="PS51387"/>
    </source>
</evidence>
<organism evidence="3 4">
    <name type="scientific">Nocardioides currus</name>
    <dbReference type="NCBI Taxonomy" id="2133958"/>
    <lineage>
        <taxon>Bacteria</taxon>
        <taxon>Bacillati</taxon>
        <taxon>Actinomycetota</taxon>
        <taxon>Actinomycetes</taxon>
        <taxon>Propionibacteriales</taxon>
        <taxon>Nocardioidaceae</taxon>
        <taxon>Nocardioides</taxon>
    </lineage>
</organism>
<dbReference type="Pfam" id="PF01565">
    <property type="entry name" value="FAD_binding_4"/>
    <property type="match status" value="1"/>
</dbReference>
<dbReference type="GO" id="GO:0080049">
    <property type="term" value="F:L-gulono-1,4-lactone dehydrogenase activity"/>
    <property type="evidence" value="ECO:0007669"/>
    <property type="project" value="TreeGrafter"/>
</dbReference>
<dbReference type="Proteomes" id="UP000244867">
    <property type="component" value="Unassembled WGS sequence"/>
</dbReference>
<sequence>MTQPQRQHRTNWAGNVTYRARDLVEPGSVAELQEVVATAAAAGGRVRALGSRHSFSTVADTDGRQVGTRRLGLEVELEDGDEDEADGPFAVVPGGATYAEVAPVLHEHGRALHNLGSLPHISVAGACATGTHGSGDGLGSLATAVTAVEIVASSGDLVRIAAGDPDFGGAVLSLGALGVVTRLWLRTEPTYEVAQRVWEDLPADEVADQLGAVLASGTSVSVFTDLADPTRVSSVWVKQRTDASGVLAPCLASRAPATRELHPVPGVDPAAASPQLGVPGPWHERLPHFRASHLPSVGDELQSELFLPRSAAPHLLAALTGIRDVVAPALLVHEIRSAAADDLWLSPLRGRDSVMAHFTWRPEPDVVMPALRAVEEALAPFSPRAHWGKITATPGLRAPERAYDLAVFETLRRRLDPGGVFAQDLLSLPEA</sequence>
<name>A0A2R7Z0V4_9ACTN</name>
<dbReference type="PROSITE" id="PS51387">
    <property type="entry name" value="FAD_PCMH"/>
    <property type="match status" value="1"/>
</dbReference>
<dbReference type="OrthoDB" id="9800184at2"/>
<reference evidence="3 4" key="1">
    <citation type="submission" date="2018-03" db="EMBL/GenBank/DDBJ databases">
        <authorList>
            <person name="Keele B.F."/>
        </authorList>
    </citation>
    <scope>NUCLEOTIDE SEQUENCE [LARGE SCALE GENOMIC DNA]</scope>
    <source>
        <strain evidence="3 4">IB-3</strain>
    </source>
</reference>
<comment type="caution">
    <text evidence="3">The sequence shown here is derived from an EMBL/GenBank/DDBJ whole genome shotgun (WGS) entry which is preliminary data.</text>
</comment>
<dbReference type="InterPro" id="IPR036318">
    <property type="entry name" value="FAD-bd_PCMH-like_sf"/>
</dbReference>
<keyword evidence="4" id="KW-1185">Reference proteome</keyword>
<dbReference type="Gene3D" id="3.30.43.10">
    <property type="entry name" value="Uridine Diphospho-n-acetylenolpyruvylglucosamine Reductase, domain 2"/>
    <property type="match status" value="1"/>
</dbReference>
<dbReference type="PANTHER" id="PTHR43762:SF1">
    <property type="entry name" value="D-ARABINONO-1,4-LACTONE OXIDASE"/>
    <property type="match status" value="1"/>
</dbReference>
<dbReference type="SUPFAM" id="SSF56176">
    <property type="entry name" value="FAD-binding/transporter-associated domain-like"/>
    <property type="match status" value="1"/>
</dbReference>
<dbReference type="RefSeq" id="WP_108342438.1">
    <property type="nucleotide sequence ID" value="NZ_PYXZ01000001.1"/>
</dbReference>
<dbReference type="InterPro" id="IPR007173">
    <property type="entry name" value="ALO_C"/>
</dbReference>